<organism evidence="2 3">
    <name type="scientific">Lentzea miocenica</name>
    <dbReference type="NCBI Taxonomy" id="3095431"/>
    <lineage>
        <taxon>Bacteria</taxon>
        <taxon>Bacillati</taxon>
        <taxon>Actinomycetota</taxon>
        <taxon>Actinomycetes</taxon>
        <taxon>Pseudonocardiales</taxon>
        <taxon>Pseudonocardiaceae</taxon>
        <taxon>Lentzea</taxon>
    </lineage>
</organism>
<evidence type="ECO:0000256" key="1">
    <source>
        <dbReference type="SAM" id="Phobius"/>
    </source>
</evidence>
<proteinExistence type="predicted"/>
<feature type="transmembrane region" description="Helical" evidence="1">
    <location>
        <begin position="159"/>
        <end position="177"/>
    </location>
</feature>
<name>A0ABU4T9S8_9PSEU</name>
<evidence type="ECO:0008006" key="4">
    <source>
        <dbReference type="Google" id="ProtNLM"/>
    </source>
</evidence>
<dbReference type="EMBL" id="JAXAVW010000030">
    <property type="protein sequence ID" value="MDX8034909.1"/>
    <property type="molecule type" value="Genomic_DNA"/>
</dbReference>
<feature type="transmembrane region" description="Helical" evidence="1">
    <location>
        <begin position="112"/>
        <end position="131"/>
    </location>
</feature>
<keyword evidence="1" id="KW-0812">Transmembrane</keyword>
<protein>
    <recommendedName>
        <fullName evidence="4">DUF2157 domain-containing protein</fullName>
    </recommendedName>
</protein>
<keyword evidence="1" id="KW-0472">Membrane</keyword>
<dbReference type="Proteomes" id="UP001285521">
    <property type="component" value="Unassembled WGS sequence"/>
</dbReference>
<keyword evidence="1" id="KW-1133">Transmembrane helix</keyword>
<feature type="transmembrane region" description="Helical" evidence="1">
    <location>
        <begin position="282"/>
        <end position="306"/>
    </location>
</feature>
<feature type="transmembrane region" description="Helical" evidence="1">
    <location>
        <begin position="48"/>
        <end position="69"/>
    </location>
</feature>
<feature type="transmembrane region" description="Helical" evidence="1">
    <location>
        <begin position="183"/>
        <end position="204"/>
    </location>
</feature>
<accession>A0ABU4T9S8</accession>
<reference evidence="2 3" key="1">
    <citation type="submission" date="2023-11" db="EMBL/GenBank/DDBJ databases">
        <title>Lentzea sokolovensis, sp. nov., Lentzea kristufkii, sp. nov., and Lentzea miocenensis, sp. nov., rare actinobacteria from Sokolov Coal Basin, Miocene lacustrine sediment, Czech Republic.</title>
        <authorList>
            <person name="Lara A."/>
            <person name="Kotroba L."/>
            <person name="Nouioui I."/>
            <person name="Neumann-Schaal M."/>
            <person name="Mast Y."/>
            <person name="Chronakova A."/>
        </authorList>
    </citation>
    <scope>NUCLEOTIDE SEQUENCE [LARGE SCALE GENOMIC DNA]</scope>
    <source>
        <strain evidence="2 3">BCCO 10_0856</strain>
    </source>
</reference>
<feature type="transmembrane region" description="Helical" evidence="1">
    <location>
        <begin position="137"/>
        <end position="154"/>
    </location>
</feature>
<feature type="transmembrane region" description="Helical" evidence="1">
    <location>
        <begin position="75"/>
        <end position="100"/>
    </location>
</feature>
<gene>
    <name evidence="2" type="ORF">SK803_32235</name>
</gene>
<dbReference type="RefSeq" id="WP_319969922.1">
    <property type="nucleotide sequence ID" value="NZ_JAXAVW010000030.1"/>
</dbReference>
<keyword evidence="3" id="KW-1185">Reference proteome</keyword>
<comment type="caution">
    <text evidence="2">The sequence shown here is derived from an EMBL/GenBank/DDBJ whole genome shotgun (WGS) entry which is preliminary data.</text>
</comment>
<sequence>MAVTGKQKQALRSLTTRGVLSAEQENAVIAALEDTGVPPRIADRVAEIAAYLGGGLVLGGAALVLGVSWENLTRLAKVGVLGAATAALVIAAVVVAGGLSAVRTVSHRRRRVVSTLFALAAVTSAFTAGTAASSHEFVVGATTGLLVAVTAYVLVATVLAYLTVAAAAICAVIAWIGELAPTSALPGGAALFALGVAGMFLSLVDVLRPKQLALAVGAATALFGAQQPLSGDAPVAYALTACLAFICFVTYFSVHSTVLLVAGVVATTVVVPEVVWDLTDGAASGGVLLLVAGAVLLATSLGSTWLRRTR</sequence>
<evidence type="ECO:0000313" key="3">
    <source>
        <dbReference type="Proteomes" id="UP001285521"/>
    </source>
</evidence>
<evidence type="ECO:0000313" key="2">
    <source>
        <dbReference type="EMBL" id="MDX8034909.1"/>
    </source>
</evidence>